<keyword evidence="7" id="KW-1185">Reference proteome</keyword>
<dbReference type="Pfam" id="PF13967">
    <property type="entry name" value="RSN1_TM"/>
    <property type="match status" value="1"/>
</dbReference>
<evidence type="ECO:0000256" key="3">
    <source>
        <dbReference type="SAM" id="Phobius"/>
    </source>
</evidence>
<dbReference type="InterPro" id="IPR035979">
    <property type="entry name" value="RBD_domain_sf"/>
</dbReference>
<feature type="transmembrane region" description="Helical" evidence="3">
    <location>
        <begin position="776"/>
        <end position="793"/>
    </location>
</feature>
<dbReference type="PANTHER" id="PTHR13018:SF5">
    <property type="entry name" value="RE44586P"/>
    <property type="match status" value="1"/>
</dbReference>
<feature type="transmembrane region" description="Helical" evidence="3">
    <location>
        <begin position="309"/>
        <end position="330"/>
    </location>
</feature>
<evidence type="ECO:0000256" key="1">
    <source>
        <dbReference type="SAM" id="Coils"/>
    </source>
</evidence>
<keyword evidence="3" id="KW-0472">Membrane</keyword>
<dbReference type="AlphaFoldDB" id="A0AAW2Z4X3"/>
<keyword evidence="3 6" id="KW-0812">Transmembrane</keyword>
<accession>A0AAW2Z4X3</accession>
<feature type="coiled-coil region" evidence="1">
    <location>
        <begin position="390"/>
        <end position="450"/>
    </location>
</feature>
<dbReference type="InterPro" id="IPR032880">
    <property type="entry name" value="CSC1/OSCA1-like_N"/>
</dbReference>
<evidence type="ECO:0000313" key="7">
    <source>
        <dbReference type="Proteomes" id="UP001431209"/>
    </source>
</evidence>
<feature type="transmembrane region" description="Helical" evidence="3">
    <location>
        <begin position="657"/>
        <end position="680"/>
    </location>
</feature>
<name>A0AAW2Z4X3_9EUKA</name>
<feature type="transmembrane region" description="Helical" evidence="3">
    <location>
        <begin position="530"/>
        <end position="551"/>
    </location>
</feature>
<feature type="domain" description="CSC1/OSCA1-like N-terminal transmembrane" evidence="4">
    <location>
        <begin position="229"/>
        <end position="328"/>
    </location>
</feature>
<feature type="region of interest" description="Disordered" evidence="2">
    <location>
        <begin position="166"/>
        <end position="185"/>
    </location>
</feature>
<dbReference type="Proteomes" id="UP001431209">
    <property type="component" value="Unassembled WGS sequence"/>
</dbReference>
<keyword evidence="1" id="KW-0175">Coiled coil</keyword>
<evidence type="ECO:0000256" key="2">
    <source>
        <dbReference type="SAM" id="MobiDB-lite"/>
    </source>
</evidence>
<evidence type="ECO:0000259" key="5">
    <source>
        <dbReference type="Pfam" id="PF14703"/>
    </source>
</evidence>
<evidence type="ECO:0000259" key="4">
    <source>
        <dbReference type="Pfam" id="PF13967"/>
    </source>
</evidence>
<feature type="transmembrane region" description="Helical" evidence="3">
    <location>
        <begin position="732"/>
        <end position="756"/>
    </location>
</feature>
<feature type="transmembrane region" description="Helical" evidence="3">
    <location>
        <begin position="799"/>
        <end position="816"/>
    </location>
</feature>
<feature type="transmembrane region" description="Helical" evidence="3">
    <location>
        <begin position="618"/>
        <end position="637"/>
    </location>
</feature>
<proteinExistence type="predicted"/>
<feature type="transmembrane region" description="Helical" evidence="3">
    <location>
        <begin position="134"/>
        <end position="156"/>
    </location>
</feature>
<dbReference type="GO" id="GO:0005227">
    <property type="term" value="F:calcium-activated cation channel activity"/>
    <property type="evidence" value="ECO:0007669"/>
    <property type="project" value="InterPro"/>
</dbReference>
<dbReference type="PANTHER" id="PTHR13018">
    <property type="entry name" value="PROBABLE MEMBRANE PROTEIN DUF221-RELATED"/>
    <property type="match status" value="1"/>
</dbReference>
<dbReference type="InterPro" id="IPR045122">
    <property type="entry name" value="Csc1-like"/>
</dbReference>
<keyword evidence="3" id="KW-1133">Transmembrane helix</keyword>
<dbReference type="SUPFAM" id="SSF54928">
    <property type="entry name" value="RNA-binding domain, RBD"/>
    <property type="match status" value="1"/>
</dbReference>
<reference evidence="6 7" key="1">
    <citation type="submission" date="2024-03" db="EMBL/GenBank/DDBJ databases">
        <title>The Acrasis kona genome and developmental transcriptomes reveal deep origins of eukaryotic multicellular pathways.</title>
        <authorList>
            <person name="Sheikh S."/>
            <person name="Fu C.-J."/>
            <person name="Brown M.W."/>
            <person name="Baldauf S.L."/>
        </authorList>
    </citation>
    <scope>NUCLEOTIDE SEQUENCE [LARGE SCALE GENOMIC DNA]</scope>
    <source>
        <strain evidence="6 7">ATCC MYA-3509</strain>
    </source>
</reference>
<gene>
    <name evidence="6" type="ORF">AKO1_005146</name>
</gene>
<dbReference type="InterPro" id="IPR027815">
    <property type="entry name" value="CSC1/OSCA1-like_cyt"/>
</dbReference>
<evidence type="ECO:0000313" key="6">
    <source>
        <dbReference type="EMBL" id="KAL0484449.1"/>
    </source>
</evidence>
<feature type="domain" description="CSC1/OSCA1-like cytosolic" evidence="5">
    <location>
        <begin position="348"/>
        <end position="513"/>
    </location>
</feature>
<dbReference type="GO" id="GO:0003676">
    <property type="term" value="F:nucleic acid binding"/>
    <property type="evidence" value="ECO:0007669"/>
    <property type="project" value="InterPro"/>
</dbReference>
<dbReference type="Pfam" id="PF14703">
    <property type="entry name" value="PHM7_cyt"/>
    <property type="match status" value="1"/>
</dbReference>
<feature type="transmembrane region" description="Helical" evidence="3">
    <location>
        <begin position="261"/>
        <end position="281"/>
    </location>
</feature>
<dbReference type="EMBL" id="JAOPGA020001043">
    <property type="protein sequence ID" value="KAL0484449.1"/>
    <property type="molecule type" value="Genomic_DNA"/>
</dbReference>
<sequence>MPLYQQPRFVYDYTSTLDESDDILDDQDFIIGTYFYGDSASEGNHFFSFNYHVNNVLPYVSDHSNNTKNGNVAFVDLALAVKPQQSYRMGIAMISPIRNTTTKQIISYQCTFSHSTDEVYVAADYKWIWSGPHFTLGIPMLIISFLLTSSTFLCCAHKFVPKSQDETGDINAQTDISDPDADSPPQYEPREFLKISSQNLLHSESTNDQSLISGSSLKSKLLLYLRVLWDNARAVFLASDAQIVNVCGSDVYYFNWYQKYLLLYSIVCGCLCMFVLFPLYVTSDDHQVQFSDFASTTIASLNFHTSRRLYVFFVITLLIPIMGCLLLYAIRRLSRTIVKSNNNYGCLYTVMVSNVPSYIRSRQELIEEFSERYGQQHIVDAHICFDLDAINRIDLQITKTESELKRAKRQFQVTNVKPTIKINNVTVDLISQLELRISHMQESLVKKTQQGVDATGYAFVTFSSIEMAKYCIEDHRVFCCGYSFPTWLCESNGAFGGYQITQAPEPTDVLYDNLGYTHVSTRIRQFATNIILLMVLTTLYMLNVIYMYVNWWKAQNYSTIYEMINHGTSNYYGIAFLQVLVELAPEIVSAVNELLRFIVELLTNFEKHHTRIGFRRAVLQKTAFFLTMTTAFLPFFWTWYKGVWQVKRRAVIPFDNYYYFFNALLSQGIISMMVVLWTIAKSIELFIVFMRCMWQLVRSGRMARPEFDYEVASGFKITILFMMLVYGPIAPVFFVFCVLYLLISFFIDKFFIMFLYERCHDSDGQILNHVADQISYYLAICPFYIVLMLPTLLVLKSTWLFYIPGMLFVYVLVRFVKNKSKKEQDQAIIVGLKEQQRHDQELVGDVDSPAGVSDFEDSMERSVRQANVQRPRQSSSWLSNLIRNFGGRSQEVQFSTRDVENLGVDVKKLAQRYKHPYLRRLQRKQEEERRRGDDQRNV</sequence>
<comment type="caution">
    <text evidence="6">The sequence shown here is derived from an EMBL/GenBank/DDBJ whole genome shotgun (WGS) entry which is preliminary data.</text>
</comment>
<organism evidence="6 7">
    <name type="scientific">Acrasis kona</name>
    <dbReference type="NCBI Taxonomy" id="1008807"/>
    <lineage>
        <taxon>Eukaryota</taxon>
        <taxon>Discoba</taxon>
        <taxon>Heterolobosea</taxon>
        <taxon>Tetramitia</taxon>
        <taxon>Eutetramitia</taxon>
        <taxon>Acrasidae</taxon>
        <taxon>Acrasis</taxon>
    </lineage>
</organism>
<protein>
    <submittedName>
        <fullName evidence="6">11 TM domain-containing transmembrane protein</fullName>
    </submittedName>
</protein>
<dbReference type="GO" id="GO:0005886">
    <property type="term" value="C:plasma membrane"/>
    <property type="evidence" value="ECO:0007669"/>
    <property type="project" value="TreeGrafter"/>
</dbReference>